<dbReference type="InterPro" id="IPR000182">
    <property type="entry name" value="GNAT_dom"/>
</dbReference>
<dbReference type="RefSeq" id="WP_160333495.1">
    <property type="nucleotide sequence ID" value="NZ_WSRS01000149.1"/>
</dbReference>
<dbReference type="EMBL" id="WSRS01000149">
    <property type="protein sequence ID" value="MVX59768.1"/>
    <property type="molecule type" value="Genomic_DNA"/>
</dbReference>
<accession>A0A7X3KDK2</accession>
<dbReference type="Gene3D" id="3.40.630.30">
    <property type="match status" value="1"/>
</dbReference>
<evidence type="ECO:0000313" key="2">
    <source>
        <dbReference type="EMBL" id="MVX59768.1"/>
    </source>
</evidence>
<reference evidence="2 3" key="1">
    <citation type="submission" date="2019-12" db="EMBL/GenBank/DDBJ databases">
        <title>Microbes associate with the intestines of laboratory mice.</title>
        <authorList>
            <person name="Navarre W."/>
            <person name="Wong E."/>
        </authorList>
    </citation>
    <scope>NUCLEOTIDE SEQUENCE [LARGE SCALE GENOMIC DNA]</scope>
    <source>
        <strain evidence="2 3">NM51_B2-22</strain>
    </source>
</reference>
<evidence type="ECO:0000313" key="3">
    <source>
        <dbReference type="Proteomes" id="UP000461595"/>
    </source>
</evidence>
<proteinExistence type="predicted"/>
<dbReference type="InterPro" id="IPR016181">
    <property type="entry name" value="Acyl_CoA_acyltransferase"/>
</dbReference>
<comment type="caution">
    <text evidence="2">The sequence shown here is derived from an EMBL/GenBank/DDBJ whole genome shotgun (WGS) entry which is preliminary data.</text>
</comment>
<name>A0A7X3KDK2_9STRE</name>
<protein>
    <submittedName>
        <fullName evidence="2">N-acetyltransferase</fullName>
    </submittedName>
</protein>
<dbReference type="Proteomes" id="UP000461595">
    <property type="component" value="Unassembled WGS sequence"/>
</dbReference>
<gene>
    <name evidence="2" type="ORF">E5983_09080</name>
</gene>
<dbReference type="GO" id="GO:0016747">
    <property type="term" value="F:acyltransferase activity, transferring groups other than amino-acyl groups"/>
    <property type="evidence" value="ECO:0007669"/>
    <property type="project" value="InterPro"/>
</dbReference>
<dbReference type="PROSITE" id="PS51186">
    <property type="entry name" value="GNAT"/>
    <property type="match status" value="1"/>
</dbReference>
<dbReference type="OrthoDB" id="9796381at2"/>
<evidence type="ECO:0000259" key="1">
    <source>
        <dbReference type="PROSITE" id="PS51186"/>
    </source>
</evidence>
<dbReference type="AlphaFoldDB" id="A0A7X3KDK2"/>
<sequence>MKIRKAVWSDLDPIMEIYQQARQLMVAQGNPSQWGEDYPPRALIEADIEVGQSYVCVEGDRLVGVFALIPGPDPTYERIEGAFRSQESHGVIHRLASDGRTRGVARACFTACGELYSYLRIDTHRDNRAMRGALEKYGFVECGLIWVEDGSERLAFDFLPFVNHFSKN</sequence>
<dbReference type="SUPFAM" id="SSF55729">
    <property type="entry name" value="Acyl-CoA N-acyltransferases (Nat)"/>
    <property type="match status" value="1"/>
</dbReference>
<feature type="domain" description="N-acetyltransferase" evidence="1">
    <location>
        <begin position="1"/>
        <end position="163"/>
    </location>
</feature>
<keyword evidence="2" id="KW-0808">Transferase</keyword>
<organism evidence="2 3">
    <name type="scientific">Streptococcus danieliae</name>
    <dbReference type="NCBI Taxonomy" id="747656"/>
    <lineage>
        <taxon>Bacteria</taxon>
        <taxon>Bacillati</taxon>
        <taxon>Bacillota</taxon>
        <taxon>Bacilli</taxon>
        <taxon>Lactobacillales</taxon>
        <taxon>Streptococcaceae</taxon>
        <taxon>Streptococcus</taxon>
    </lineage>
</organism>